<gene>
    <name evidence="1" type="ORF">OBBRIDRAFT_693223</name>
</gene>
<feature type="non-terminal residue" evidence="1">
    <location>
        <position position="1"/>
    </location>
</feature>
<sequence>LQAGSLYIALYARATPHDYHWALYHHWSADGGTKFHIRNLGQGWIAEHEPTNGIMKQFLLIGLMKFVHARPDAVKALHDTIVAVLYNSPEINCRTWVLDAVRAAISAGLVHHFSIDQLETEAKLFGLGQFDDTVQNVQPRPITVSAV</sequence>
<dbReference type="EMBL" id="KV722387">
    <property type="protein sequence ID" value="OCH91326.1"/>
    <property type="molecule type" value="Genomic_DNA"/>
</dbReference>
<dbReference type="AlphaFoldDB" id="A0A8E2AVG5"/>
<dbReference type="OrthoDB" id="3016366at2759"/>
<dbReference type="InterPro" id="IPR054208">
    <property type="entry name" value="DUF6914"/>
</dbReference>
<evidence type="ECO:0000313" key="1">
    <source>
        <dbReference type="EMBL" id="OCH91326.1"/>
    </source>
</evidence>
<accession>A0A8E2AVG5</accession>
<protein>
    <submittedName>
        <fullName evidence="1">Uncharacterized protein</fullName>
    </submittedName>
</protein>
<dbReference type="Pfam" id="PF21858">
    <property type="entry name" value="DUF6914"/>
    <property type="match status" value="1"/>
</dbReference>
<name>A0A8E2AVG5_9APHY</name>
<proteinExistence type="predicted"/>
<evidence type="ECO:0000313" key="2">
    <source>
        <dbReference type="Proteomes" id="UP000250043"/>
    </source>
</evidence>
<feature type="non-terminal residue" evidence="1">
    <location>
        <position position="147"/>
    </location>
</feature>
<reference evidence="1 2" key="1">
    <citation type="submission" date="2016-07" db="EMBL/GenBank/DDBJ databases">
        <title>Draft genome of the white-rot fungus Obba rivulosa 3A-2.</title>
        <authorList>
            <consortium name="DOE Joint Genome Institute"/>
            <person name="Miettinen O."/>
            <person name="Riley R."/>
            <person name="Acob R."/>
            <person name="Barry K."/>
            <person name="Cullen D."/>
            <person name="De Vries R."/>
            <person name="Hainaut M."/>
            <person name="Hatakka A."/>
            <person name="Henrissat B."/>
            <person name="Hilden K."/>
            <person name="Kuo R."/>
            <person name="Labutti K."/>
            <person name="Lipzen A."/>
            <person name="Makela M.R."/>
            <person name="Sandor L."/>
            <person name="Spatafora J.W."/>
            <person name="Grigoriev I.V."/>
            <person name="Hibbett D.S."/>
        </authorList>
    </citation>
    <scope>NUCLEOTIDE SEQUENCE [LARGE SCALE GENOMIC DNA]</scope>
    <source>
        <strain evidence="1 2">3A-2</strain>
    </source>
</reference>
<organism evidence="1 2">
    <name type="scientific">Obba rivulosa</name>
    <dbReference type="NCBI Taxonomy" id="1052685"/>
    <lineage>
        <taxon>Eukaryota</taxon>
        <taxon>Fungi</taxon>
        <taxon>Dikarya</taxon>
        <taxon>Basidiomycota</taxon>
        <taxon>Agaricomycotina</taxon>
        <taxon>Agaricomycetes</taxon>
        <taxon>Polyporales</taxon>
        <taxon>Gelatoporiaceae</taxon>
        <taxon>Obba</taxon>
    </lineage>
</organism>
<keyword evidence="2" id="KW-1185">Reference proteome</keyword>
<dbReference type="Proteomes" id="UP000250043">
    <property type="component" value="Unassembled WGS sequence"/>
</dbReference>